<dbReference type="GO" id="GO:0008270">
    <property type="term" value="F:zinc ion binding"/>
    <property type="evidence" value="ECO:0007669"/>
    <property type="project" value="UniProtKB-UniRule"/>
</dbReference>
<evidence type="ECO:0008006" key="7">
    <source>
        <dbReference type="Google" id="ProtNLM"/>
    </source>
</evidence>
<feature type="binding site" evidence="2">
    <location>
        <position position="53"/>
    </location>
    <ligand>
        <name>Zn(2+)</name>
        <dbReference type="ChEBI" id="CHEBI:29105"/>
    </ligand>
</feature>
<accession>A0AAV8WZ10</accession>
<dbReference type="GO" id="GO:0005634">
    <property type="term" value="C:nucleus"/>
    <property type="evidence" value="ECO:0007669"/>
    <property type="project" value="InterPro"/>
</dbReference>
<dbReference type="SUPFAM" id="SSF57716">
    <property type="entry name" value="Glucocorticoid receptor-like (DNA-binding domain)"/>
    <property type="match status" value="1"/>
</dbReference>
<dbReference type="EMBL" id="JANEYF010004182">
    <property type="protein sequence ID" value="KAJ8931959.1"/>
    <property type="molecule type" value="Genomic_DNA"/>
</dbReference>
<keyword evidence="2" id="KW-0862">Zinc</keyword>
<dbReference type="PROSITE" id="PS00028">
    <property type="entry name" value="ZINC_FINGER_C2H2_1"/>
    <property type="match status" value="1"/>
</dbReference>
<proteinExistence type="predicted"/>
<gene>
    <name evidence="5" type="ORF">NQ314_015078</name>
</gene>
<feature type="domain" description="C2H2-type" evidence="3">
    <location>
        <begin position="211"/>
        <end position="234"/>
    </location>
</feature>
<dbReference type="Pfam" id="PF07776">
    <property type="entry name" value="zf-AD"/>
    <property type="match status" value="1"/>
</dbReference>
<dbReference type="InterPro" id="IPR013087">
    <property type="entry name" value="Znf_C2H2_type"/>
</dbReference>
<dbReference type="PROSITE" id="PS51915">
    <property type="entry name" value="ZAD"/>
    <property type="match status" value="1"/>
</dbReference>
<feature type="domain" description="ZAD" evidence="4">
    <location>
        <begin position="6"/>
        <end position="80"/>
    </location>
</feature>
<feature type="binding site" evidence="2">
    <location>
        <position position="56"/>
    </location>
    <ligand>
        <name>Zn(2+)</name>
        <dbReference type="ChEBI" id="CHEBI:29105"/>
    </ligand>
</feature>
<evidence type="ECO:0000259" key="4">
    <source>
        <dbReference type="PROSITE" id="PS51915"/>
    </source>
</evidence>
<evidence type="ECO:0000256" key="2">
    <source>
        <dbReference type="PROSITE-ProRule" id="PRU01263"/>
    </source>
</evidence>
<evidence type="ECO:0000313" key="5">
    <source>
        <dbReference type="EMBL" id="KAJ8931959.1"/>
    </source>
</evidence>
<organism evidence="5 6">
    <name type="scientific">Rhamnusium bicolor</name>
    <dbReference type="NCBI Taxonomy" id="1586634"/>
    <lineage>
        <taxon>Eukaryota</taxon>
        <taxon>Metazoa</taxon>
        <taxon>Ecdysozoa</taxon>
        <taxon>Arthropoda</taxon>
        <taxon>Hexapoda</taxon>
        <taxon>Insecta</taxon>
        <taxon>Pterygota</taxon>
        <taxon>Neoptera</taxon>
        <taxon>Endopterygota</taxon>
        <taxon>Coleoptera</taxon>
        <taxon>Polyphaga</taxon>
        <taxon>Cucujiformia</taxon>
        <taxon>Chrysomeloidea</taxon>
        <taxon>Cerambycidae</taxon>
        <taxon>Lepturinae</taxon>
        <taxon>Rhagiini</taxon>
        <taxon>Rhamnusium</taxon>
    </lineage>
</organism>
<reference evidence="5" key="1">
    <citation type="journal article" date="2023" name="Insect Mol. Biol.">
        <title>Genome sequencing provides insights into the evolution of gene families encoding plant cell wall-degrading enzymes in longhorned beetles.</title>
        <authorList>
            <person name="Shin N.R."/>
            <person name="Okamura Y."/>
            <person name="Kirsch R."/>
            <person name="Pauchet Y."/>
        </authorList>
    </citation>
    <scope>NUCLEOTIDE SEQUENCE</scope>
    <source>
        <strain evidence="5">RBIC_L_NR</strain>
    </source>
</reference>
<evidence type="ECO:0000259" key="3">
    <source>
        <dbReference type="PROSITE" id="PS50157"/>
    </source>
</evidence>
<keyword evidence="2" id="KW-0479">Metal-binding</keyword>
<dbReference type="InterPro" id="IPR012934">
    <property type="entry name" value="Znf_AD"/>
</dbReference>
<keyword evidence="6" id="KW-1185">Reference proteome</keyword>
<name>A0AAV8WZ10_9CUCU</name>
<dbReference type="AlphaFoldDB" id="A0AAV8WZ10"/>
<evidence type="ECO:0000313" key="6">
    <source>
        <dbReference type="Proteomes" id="UP001162156"/>
    </source>
</evidence>
<dbReference type="PROSITE" id="PS50157">
    <property type="entry name" value="ZINC_FINGER_C2H2_2"/>
    <property type="match status" value="1"/>
</dbReference>
<evidence type="ECO:0000256" key="1">
    <source>
        <dbReference type="PROSITE-ProRule" id="PRU00042"/>
    </source>
</evidence>
<feature type="binding site" evidence="2">
    <location>
        <position position="8"/>
    </location>
    <ligand>
        <name>Zn(2+)</name>
        <dbReference type="ChEBI" id="CHEBI:29105"/>
    </ligand>
</feature>
<sequence length="234" mass="27668">MYYLSKFCRICVQTDVKLLDLDTLDFDEVKLSEKLEVCTKMVVSRESLSTEICVQCIAKLRISYQFHDIPDEEEDTKENIVKFEEVIVEPDIKIKTEMEFEDEGECMYSFDESYIEVECKKEMEEQDRRIEASANHHCSMLPIPMPSNYSEYMRSFGHIGTSNTSMQLLDNLVGSYQSQRRTFSQSNVRCRTRENPYINPTLKDQFLYRSFKCEKCNRYFKSPGYLKAHYSKVH</sequence>
<comment type="caution">
    <text evidence="5">The sequence shown here is derived from an EMBL/GenBank/DDBJ whole genome shotgun (WGS) entry which is preliminary data.</text>
</comment>
<dbReference type="SMART" id="SM00355">
    <property type="entry name" value="ZnF_C2H2"/>
    <property type="match status" value="1"/>
</dbReference>
<feature type="binding site" evidence="2">
    <location>
        <position position="11"/>
    </location>
    <ligand>
        <name>Zn(2+)</name>
        <dbReference type="ChEBI" id="CHEBI:29105"/>
    </ligand>
</feature>
<protein>
    <recommendedName>
        <fullName evidence="7">ZAD domain-containing protein</fullName>
    </recommendedName>
</protein>
<dbReference type="Proteomes" id="UP001162156">
    <property type="component" value="Unassembled WGS sequence"/>
</dbReference>
<keyword evidence="1" id="KW-0863">Zinc-finger</keyword>